<dbReference type="PANTHER" id="PTHR35134">
    <property type="entry name" value="NUCLEOTIDASE YQFW-RELATED"/>
    <property type="match status" value="1"/>
</dbReference>
<evidence type="ECO:0000313" key="4">
    <source>
        <dbReference type="Proteomes" id="UP001472866"/>
    </source>
</evidence>
<dbReference type="InterPro" id="IPR023214">
    <property type="entry name" value="HAD_sf"/>
</dbReference>
<feature type="active site" description="Proton donor" evidence="1">
    <location>
        <position position="106"/>
    </location>
</feature>
<feature type="compositionally biased region" description="Basic residues" evidence="2">
    <location>
        <begin position="1"/>
        <end position="10"/>
    </location>
</feature>
<dbReference type="InterPro" id="IPR052419">
    <property type="entry name" value="5_3-deoxyribonucleotidase-like"/>
</dbReference>
<evidence type="ECO:0000256" key="1">
    <source>
        <dbReference type="PIRSR" id="PIRSR610708-1"/>
    </source>
</evidence>
<dbReference type="Proteomes" id="UP001472866">
    <property type="component" value="Chromosome 13"/>
</dbReference>
<feature type="active site" description="Nucleophile" evidence="1">
    <location>
        <position position="104"/>
    </location>
</feature>
<keyword evidence="4" id="KW-1185">Reference proteome</keyword>
<organism evidence="3 4">
    <name type="scientific">Chloropicon roscoffensis</name>
    <dbReference type="NCBI Taxonomy" id="1461544"/>
    <lineage>
        <taxon>Eukaryota</taxon>
        <taxon>Viridiplantae</taxon>
        <taxon>Chlorophyta</taxon>
        <taxon>Chloropicophyceae</taxon>
        <taxon>Chloropicales</taxon>
        <taxon>Chloropicaceae</taxon>
        <taxon>Chloropicon</taxon>
    </lineage>
</organism>
<dbReference type="PANTHER" id="PTHR35134:SF2">
    <property type="entry name" value="NUCLEOTIDASE YQFW-RELATED"/>
    <property type="match status" value="1"/>
</dbReference>
<feature type="compositionally biased region" description="Polar residues" evidence="2">
    <location>
        <begin position="78"/>
        <end position="89"/>
    </location>
</feature>
<evidence type="ECO:0000256" key="2">
    <source>
        <dbReference type="SAM" id="MobiDB-lite"/>
    </source>
</evidence>
<dbReference type="Gene3D" id="3.40.50.1000">
    <property type="entry name" value="HAD superfamily/HAD-like"/>
    <property type="match status" value="1"/>
</dbReference>
<dbReference type="GO" id="GO:0009264">
    <property type="term" value="P:deoxyribonucleotide catabolic process"/>
    <property type="evidence" value="ECO:0007669"/>
    <property type="project" value="InterPro"/>
</dbReference>
<sequence length="307" mass="33808">MAGARLHLKTPRAAARSRAPGGTRRTPGPGSSSTSPSASSTPSSSSWSSRQRHSLGTRRQAAFGAAGVGSSGVGQREPPTTSNPLAGSKSSKRYRGKRPKIAVDVDEVLAQFLLSLNKYYDDRFSKQFELAHYDEYYFCKVWDCTPELSNDIVHQFFDSHHFRDGIVPVPGALGALRRLQHKCDLVVITSRQNAIRDATERWVAKHYPDVFGDLYFCNHFALDGESVSKADMCARVGADLLIDDNPGYALDCAESGLDVILFDYQGTYPWSKACADHERISKCADWEGILAKVDDLYFLPTLPPIEG</sequence>
<gene>
    <name evidence="3" type="ORF">HKI87_13g73630</name>
</gene>
<reference evidence="3 4" key="1">
    <citation type="submission" date="2024-03" db="EMBL/GenBank/DDBJ databases">
        <title>Complete genome sequence of the green alga Chloropicon roscoffensis RCC1871.</title>
        <authorList>
            <person name="Lemieux C."/>
            <person name="Pombert J.-F."/>
            <person name="Otis C."/>
            <person name="Turmel M."/>
        </authorList>
    </citation>
    <scope>NUCLEOTIDE SEQUENCE [LARGE SCALE GENOMIC DNA]</scope>
    <source>
        <strain evidence="3 4">RCC1871</strain>
    </source>
</reference>
<dbReference type="EMBL" id="CP151513">
    <property type="protein sequence ID" value="WZN65801.1"/>
    <property type="molecule type" value="Genomic_DNA"/>
</dbReference>
<dbReference type="Pfam" id="PF06941">
    <property type="entry name" value="NT5C"/>
    <property type="match status" value="1"/>
</dbReference>
<dbReference type="GO" id="GO:0008253">
    <property type="term" value="F:5'-nucleotidase activity"/>
    <property type="evidence" value="ECO:0007669"/>
    <property type="project" value="InterPro"/>
</dbReference>
<evidence type="ECO:0000313" key="3">
    <source>
        <dbReference type="EMBL" id="WZN65801.1"/>
    </source>
</evidence>
<proteinExistence type="predicted"/>
<accession>A0AAX4PI80</accession>
<dbReference type="AlphaFoldDB" id="A0AAX4PI80"/>
<protein>
    <submittedName>
        <fullName evidence="3">5'(3')-deoxyribonucleotidase</fullName>
    </submittedName>
</protein>
<dbReference type="InterPro" id="IPR010708">
    <property type="entry name" value="5'(3')-deoxyribonucleotidase"/>
</dbReference>
<dbReference type="SUPFAM" id="SSF56784">
    <property type="entry name" value="HAD-like"/>
    <property type="match status" value="1"/>
</dbReference>
<name>A0AAX4PI80_9CHLO</name>
<feature type="region of interest" description="Disordered" evidence="2">
    <location>
        <begin position="1"/>
        <end position="97"/>
    </location>
</feature>
<dbReference type="InterPro" id="IPR036412">
    <property type="entry name" value="HAD-like_sf"/>
</dbReference>
<feature type="compositionally biased region" description="Low complexity" evidence="2">
    <location>
        <begin position="11"/>
        <end position="49"/>
    </location>
</feature>